<comment type="caution">
    <text evidence="2">The sequence shown here is derived from an EMBL/GenBank/DDBJ whole genome shotgun (WGS) entry which is preliminary data.</text>
</comment>
<dbReference type="OrthoDB" id="415537at2759"/>
<feature type="region of interest" description="Disordered" evidence="1">
    <location>
        <begin position="224"/>
        <end position="261"/>
    </location>
</feature>
<gene>
    <name evidence="2" type="ORF">AK812_SmicGene29747</name>
</gene>
<feature type="compositionally biased region" description="Basic and acidic residues" evidence="1">
    <location>
        <begin position="252"/>
        <end position="261"/>
    </location>
</feature>
<evidence type="ECO:0000256" key="1">
    <source>
        <dbReference type="SAM" id="MobiDB-lite"/>
    </source>
</evidence>
<proteinExistence type="predicted"/>
<keyword evidence="3" id="KW-1185">Reference proteome</keyword>
<dbReference type="Proteomes" id="UP000186817">
    <property type="component" value="Unassembled WGS sequence"/>
</dbReference>
<evidence type="ECO:0000313" key="3">
    <source>
        <dbReference type="Proteomes" id="UP000186817"/>
    </source>
</evidence>
<sequence length="693" mass="75953">MLLDEALSFLRQLGVSVQALSLEAHRQGQVLTRVQELVGKLHQAGVFEVVPPPAAATSHRRFFPVRGNFGPSSIPYRSLACAPWLFDQLAPVKESFCNEFCGFPAQWEAPWLEWRMRILLFGIPVRELACVVKSLVPPPTAGRPKAKLAVQAARARDDVGSGPGTPLPRGKAEGLAGLEPLPPIKVQRLDPLKSFHSRLIDPRVADLLLRCAKEVEGYLDAKRKLGKSRGQDPLRTPADGQPPTGEGQGGKKGREGKPEKLSRAVPASRFILGVLIVASSQIGKLCFDLLELAGCAAHTLGINITIGVPASQGAAGMLNLLTYRGRPPQAERGAASRDAIAKLRVWGAQLERDAGWLRPNWGRLVPLVHITLSALRLPFLSVHPYYAYVAFEYHSAADPARLLPARLEPDPGWDSFVAEAWSQLLQLKPQVVDPSVAPLEHLFSLCIDSQFCGLTNAGTERVIVIGIGQAVLASIASLRGAVALQKPFAGVKGYGLFDWKHGPSQDLTDPHLEAAVVAAIAACFGRRWLSVQCSSLSAQRLIQRIMPQIMHTIMLNNLKFMLLPRTFRSELVSSWPGAVGQGAVRSAMRKPRAGTLFDVELVEHSTAKLRLSVWEVFNKRWLHERRLSASTLVKLFGCPLLVALVLHDYGDEFYETNYYRQLLAHLQKRSFSPFATGRRCPRICLSPATAAFT</sequence>
<reference evidence="2 3" key="1">
    <citation type="submission" date="2016-02" db="EMBL/GenBank/DDBJ databases">
        <title>Genome analysis of coral dinoflagellate symbionts highlights evolutionary adaptations to a symbiotic lifestyle.</title>
        <authorList>
            <person name="Aranda M."/>
            <person name="Li Y."/>
            <person name="Liew Y.J."/>
            <person name="Baumgarten S."/>
            <person name="Simakov O."/>
            <person name="Wilson M."/>
            <person name="Piel J."/>
            <person name="Ashoor H."/>
            <person name="Bougouffa S."/>
            <person name="Bajic V.B."/>
            <person name="Ryu T."/>
            <person name="Ravasi T."/>
            <person name="Bayer T."/>
            <person name="Micklem G."/>
            <person name="Kim H."/>
            <person name="Bhak J."/>
            <person name="Lajeunesse T.C."/>
            <person name="Voolstra C.R."/>
        </authorList>
    </citation>
    <scope>NUCLEOTIDE SEQUENCE [LARGE SCALE GENOMIC DNA]</scope>
    <source>
        <strain evidence="2 3">CCMP2467</strain>
    </source>
</reference>
<dbReference type="AlphaFoldDB" id="A0A1Q9D125"/>
<protein>
    <submittedName>
        <fullName evidence="2">Uncharacterized protein</fullName>
    </submittedName>
</protein>
<dbReference type="EMBL" id="LSRX01000790">
    <property type="protein sequence ID" value="OLP88866.1"/>
    <property type="molecule type" value="Genomic_DNA"/>
</dbReference>
<name>A0A1Q9D125_SYMMI</name>
<feature type="region of interest" description="Disordered" evidence="1">
    <location>
        <begin position="151"/>
        <end position="175"/>
    </location>
</feature>
<organism evidence="2 3">
    <name type="scientific">Symbiodinium microadriaticum</name>
    <name type="common">Dinoflagellate</name>
    <name type="synonym">Zooxanthella microadriatica</name>
    <dbReference type="NCBI Taxonomy" id="2951"/>
    <lineage>
        <taxon>Eukaryota</taxon>
        <taxon>Sar</taxon>
        <taxon>Alveolata</taxon>
        <taxon>Dinophyceae</taxon>
        <taxon>Suessiales</taxon>
        <taxon>Symbiodiniaceae</taxon>
        <taxon>Symbiodinium</taxon>
    </lineage>
</organism>
<evidence type="ECO:0000313" key="2">
    <source>
        <dbReference type="EMBL" id="OLP88866.1"/>
    </source>
</evidence>
<accession>A0A1Q9D125</accession>